<dbReference type="InterPro" id="IPR007351">
    <property type="entry name" value="YjbR"/>
</dbReference>
<organism evidence="1 2">
    <name type="scientific">Psychromicrobium silvestre</name>
    <dbReference type="NCBI Taxonomy" id="1645614"/>
    <lineage>
        <taxon>Bacteria</taxon>
        <taxon>Bacillati</taxon>
        <taxon>Actinomycetota</taxon>
        <taxon>Actinomycetes</taxon>
        <taxon>Micrococcales</taxon>
        <taxon>Micrococcaceae</taxon>
        <taxon>Psychromicrobium</taxon>
    </lineage>
</organism>
<evidence type="ECO:0000313" key="2">
    <source>
        <dbReference type="Proteomes" id="UP000521748"/>
    </source>
</evidence>
<evidence type="ECO:0000313" key="1">
    <source>
        <dbReference type="EMBL" id="NYE96187.1"/>
    </source>
</evidence>
<proteinExistence type="predicted"/>
<dbReference type="AlphaFoldDB" id="A0A7Y9S9B8"/>
<dbReference type="GO" id="GO:0003677">
    <property type="term" value="F:DNA binding"/>
    <property type="evidence" value="ECO:0007669"/>
    <property type="project" value="UniProtKB-KW"/>
</dbReference>
<dbReference type="InterPro" id="IPR058532">
    <property type="entry name" value="YjbR/MT2646/Rv2570-like"/>
</dbReference>
<dbReference type="EMBL" id="JACBYQ010000002">
    <property type="protein sequence ID" value="NYE96187.1"/>
    <property type="molecule type" value="Genomic_DNA"/>
</dbReference>
<dbReference type="SUPFAM" id="SSF142906">
    <property type="entry name" value="YjbR-like"/>
    <property type="match status" value="1"/>
</dbReference>
<dbReference type="Gene3D" id="3.90.1150.30">
    <property type="match status" value="1"/>
</dbReference>
<dbReference type="InterPro" id="IPR038056">
    <property type="entry name" value="YjbR-like_sf"/>
</dbReference>
<dbReference type="PANTHER" id="PTHR35145">
    <property type="entry name" value="CYTOPLASMIC PROTEIN-RELATED"/>
    <property type="match status" value="1"/>
</dbReference>
<comment type="caution">
    <text evidence="1">The sequence shown here is derived from an EMBL/GenBank/DDBJ whole genome shotgun (WGS) entry which is preliminary data.</text>
</comment>
<dbReference type="Proteomes" id="UP000521748">
    <property type="component" value="Unassembled WGS sequence"/>
</dbReference>
<dbReference type="RefSeq" id="WP_179389876.1">
    <property type="nucleotide sequence ID" value="NZ_JACBYQ010000002.1"/>
</dbReference>
<gene>
    <name evidence="1" type="ORF">FHU41_002437</name>
</gene>
<keyword evidence="1" id="KW-0238">DNA-binding</keyword>
<accession>A0A7Y9S9B8</accession>
<protein>
    <submittedName>
        <fullName evidence="1">Putative DNA-binding protein (MmcQ/YjbR family)</fullName>
    </submittedName>
</protein>
<keyword evidence="2" id="KW-1185">Reference proteome</keyword>
<dbReference type="Pfam" id="PF04237">
    <property type="entry name" value="YjbR"/>
    <property type="match status" value="1"/>
</dbReference>
<dbReference type="PANTHER" id="PTHR35145:SF1">
    <property type="entry name" value="CYTOPLASMIC PROTEIN"/>
    <property type="match status" value="1"/>
</dbReference>
<sequence length="137" mass="15404">MDVRTLREICLGLPGVFEDWPFGPDTSVMKIKAPTSVPARHETKMFALFRAERSPLTVNLKCDPALAEQLRAAHPEIIPGYHMNKKHWNTIDCSAGLPEEMIRDLIEDSYDLVVSTLSKAQREALGWRGLVDRGSDD</sequence>
<name>A0A7Y9S9B8_9MICC</name>
<reference evidence="1 2" key="1">
    <citation type="submission" date="2020-07" db="EMBL/GenBank/DDBJ databases">
        <title>Sequencing the genomes of 1000 actinobacteria strains.</title>
        <authorList>
            <person name="Klenk H.-P."/>
        </authorList>
    </citation>
    <scope>NUCLEOTIDE SEQUENCE [LARGE SCALE GENOMIC DNA]</scope>
    <source>
        <strain evidence="1 2">DSM 102047</strain>
    </source>
</reference>